<keyword evidence="2" id="KW-0539">Nucleus</keyword>
<dbReference type="PANTHER" id="PTHR47316:SF1">
    <property type="entry name" value="FORKHEAD BOX PROTEIN H1"/>
    <property type="match status" value="1"/>
</dbReference>
<organism evidence="5 6">
    <name type="scientific">Albula glossodonta</name>
    <name type="common">roundjaw bonefish</name>
    <dbReference type="NCBI Taxonomy" id="121402"/>
    <lineage>
        <taxon>Eukaryota</taxon>
        <taxon>Metazoa</taxon>
        <taxon>Chordata</taxon>
        <taxon>Craniata</taxon>
        <taxon>Vertebrata</taxon>
        <taxon>Euteleostomi</taxon>
        <taxon>Actinopterygii</taxon>
        <taxon>Neopterygii</taxon>
        <taxon>Teleostei</taxon>
        <taxon>Albuliformes</taxon>
        <taxon>Albulidae</taxon>
        <taxon>Albula</taxon>
    </lineage>
</organism>
<keyword evidence="1 2" id="KW-0238">DNA-binding</keyword>
<gene>
    <name evidence="5" type="ORF">JZ751_015867</name>
</gene>
<dbReference type="InterPro" id="IPR036390">
    <property type="entry name" value="WH_DNA-bd_sf"/>
</dbReference>
<dbReference type="SUPFAM" id="SSF46785">
    <property type="entry name" value="Winged helix' DNA-binding domain"/>
    <property type="match status" value="1"/>
</dbReference>
<evidence type="ECO:0000256" key="2">
    <source>
        <dbReference type="PROSITE-ProRule" id="PRU00089"/>
    </source>
</evidence>
<keyword evidence="6" id="KW-1185">Reference proteome</keyword>
<sequence length="358" mass="40170">MLGGEVEAGVGAGGGVLPLETLPIEHKAVRVTQLKAVKLLSQIMCTTALAASPARTRVFQRWGWAERERRRDREVERQTDRQTDRWMRGGPRRCQAICITVTGSFTPIRSSLSPRSFLPNDPQRRHRQLTPVNPPNPACFHCLAERTDYLLPLVRPGPWLPNRTPQFINMTKHWGGQNLLAPPAINYLPSRSFRAHHDHHLDFIADLQPSNAHPICPPTSLARTSPAQRWIDKPGPGPVQDPPTRLDRHIAVPFVCGQAPMDSEMPQDHSRQPAPFYPAPLRSQDPPVKQHCNDPPDTWDPEGNSKGGRKKNYQRYPKPPYSYLAMIAMVIQNSPEKKLTLSQVSLFLGWVGTRAGQG</sequence>
<dbReference type="OrthoDB" id="6288626at2759"/>
<proteinExistence type="predicted"/>
<evidence type="ECO:0000313" key="6">
    <source>
        <dbReference type="Proteomes" id="UP000824540"/>
    </source>
</evidence>
<accession>A0A8T2N124</accession>
<dbReference type="InterPro" id="IPR052327">
    <property type="entry name" value="Activin_resp_transcr_regulator"/>
</dbReference>
<dbReference type="InterPro" id="IPR036388">
    <property type="entry name" value="WH-like_DNA-bd_sf"/>
</dbReference>
<feature type="domain" description="Fork-head" evidence="4">
    <location>
        <begin position="318"/>
        <end position="348"/>
    </location>
</feature>
<evidence type="ECO:0000313" key="5">
    <source>
        <dbReference type="EMBL" id="KAG9332091.1"/>
    </source>
</evidence>
<dbReference type="GO" id="GO:0003700">
    <property type="term" value="F:DNA-binding transcription factor activity"/>
    <property type="evidence" value="ECO:0007669"/>
    <property type="project" value="InterPro"/>
</dbReference>
<dbReference type="Pfam" id="PF00250">
    <property type="entry name" value="Forkhead"/>
    <property type="match status" value="1"/>
</dbReference>
<dbReference type="GO" id="GO:0005634">
    <property type="term" value="C:nucleus"/>
    <property type="evidence" value="ECO:0007669"/>
    <property type="project" value="UniProtKB-SubCell"/>
</dbReference>
<dbReference type="InterPro" id="IPR001766">
    <property type="entry name" value="Fork_head_dom"/>
</dbReference>
<evidence type="ECO:0000256" key="1">
    <source>
        <dbReference type="ARBA" id="ARBA00023125"/>
    </source>
</evidence>
<reference evidence="5" key="1">
    <citation type="thesis" date="2021" institute="BYU ScholarsArchive" country="Provo, UT, USA">
        <title>Applications of and Algorithms for Genome Assembly and Genomic Analyses with an Emphasis on Marine Teleosts.</title>
        <authorList>
            <person name="Pickett B.D."/>
        </authorList>
    </citation>
    <scope>NUCLEOTIDE SEQUENCE</scope>
    <source>
        <strain evidence="5">HI-2016</strain>
    </source>
</reference>
<dbReference type="PROSITE" id="PS50039">
    <property type="entry name" value="FORK_HEAD_3"/>
    <property type="match status" value="1"/>
</dbReference>
<dbReference type="Gene3D" id="1.10.10.10">
    <property type="entry name" value="Winged helix-like DNA-binding domain superfamily/Winged helix DNA-binding domain"/>
    <property type="match status" value="1"/>
</dbReference>
<feature type="region of interest" description="Disordered" evidence="3">
    <location>
        <begin position="259"/>
        <end position="315"/>
    </location>
</feature>
<feature type="DNA-binding region" description="Fork-head" evidence="2">
    <location>
        <begin position="318"/>
        <end position="348"/>
    </location>
</feature>
<dbReference type="PANTHER" id="PTHR47316">
    <property type="entry name" value="FORKHEAD BOX PROTEIN H1"/>
    <property type="match status" value="1"/>
</dbReference>
<evidence type="ECO:0000256" key="3">
    <source>
        <dbReference type="SAM" id="MobiDB-lite"/>
    </source>
</evidence>
<comment type="caution">
    <text evidence="5">The sequence shown here is derived from an EMBL/GenBank/DDBJ whole genome shotgun (WGS) entry which is preliminary data.</text>
</comment>
<dbReference type="GO" id="GO:0043565">
    <property type="term" value="F:sequence-specific DNA binding"/>
    <property type="evidence" value="ECO:0007669"/>
    <property type="project" value="InterPro"/>
</dbReference>
<name>A0A8T2N124_9TELE</name>
<feature type="region of interest" description="Disordered" evidence="3">
    <location>
        <begin position="112"/>
        <end position="132"/>
    </location>
</feature>
<evidence type="ECO:0000259" key="4">
    <source>
        <dbReference type="PROSITE" id="PS50039"/>
    </source>
</evidence>
<dbReference type="AlphaFoldDB" id="A0A8T2N124"/>
<comment type="subcellular location">
    <subcellularLocation>
        <location evidence="2">Nucleus</location>
    </subcellularLocation>
</comment>
<dbReference type="EMBL" id="JAFBMS010000258">
    <property type="protein sequence ID" value="KAG9332091.1"/>
    <property type="molecule type" value="Genomic_DNA"/>
</dbReference>
<dbReference type="Proteomes" id="UP000824540">
    <property type="component" value="Unassembled WGS sequence"/>
</dbReference>
<protein>
    <recommendedName>
        <fullName evidence="4">Fork-head domain-containing protein</fullName>
    </recommendedName>
</protein>